<sequence length="255" mass="26584">MVDPAPRRAPEPLPAPPPDPGDRWVDAVAGRVAGAAFGVASWFRAARSFHPRGRSFRGTLSVSGTDPAGATVLDLPGDHRAVVRLSRGAGLPEPLPDALGLAVRLLDADGRGGRQDLLLVSSGTAVGARHVIVPESRYDVATYSSLTPFRVGTERLVLGARALEGVGGRAGWPRLDDVADAVTAGTAAFALCTATPTGGWTRRGILRLGDELTGAESESLRFTPFHHAGGIEPVGVVNALRRRAYAESQAARPTP</sequence>
<evidence type="ECO:0000313" key="3">
    <source>
        <dbReference type="Proteomes" id="UP000245639"/>
    </source>
</evidence>
<organism evidence="2 3">
    <name type="scientific">Actinomycetospora cinnamomea</name>
    <dbReference type="NCBI Taxonomy" id="663609"/>
    <lineage>
        <taxon>Bacteria</taxon>
        <taxon>Bacillati</taxon>
        <taxon>Actinomycetota</taxon>
        <taxon>Actinomycetes</taxon>
        <taxon>Pseudonocardiales</taxon>
        <taxon>Pseudonocardiaceae</taxon>
        <taxon>Actinomycetospora</taxon>
    </lineage>
</organism>
<feature type="compositionally biased region" description="Basic and acidic residues" evidence="1">
    <location>
        <begin position="1"/>
        <end position="10"/>
    </location>
</feature>
<evidence type="ECO:0000256" key="1">
    <source>
        <dbReference type="SAM" id="MobiDB-lite"/>
    </source>
</evidence>
<evidence type="ECO:0008006" key="4">
    <source>
        <dbReference type="Google" id="ProtNLM"/>
    </source>
</evidence>
<dbReference type="InterPro" id="IPR020835">
    <property type="entry name" value="Catalase_sf"/>
</dbReference>
<keyword evidence="3" id="KW-1185">Reference proteome</keyword>
<evidence type="ECO:0000313" key="2">
    <source>
        <dbReference type="EMBL" id="PVZ14803.1"/>
    </source>
</evidence>
<protein>
    <recommendedName>
        <fullName evidence="4">Phosphodiesterase</fullName>
    </recommendedName>
</protein>
<dbReference type="AlphaFoldDB" id="A0A2U1FRK7"/>
<dbReference type="SUPFAM" id="SSF56634">
    <property type="entry name" value="Heme-dependent catalase-like"/>
    <property type="match status" value="1"/>
</dbReference>
<feature type="region of interest" description="Disordered" evidence="1">
    <location>
        <begin position="1"/>
        <end position="22"/>
    </location>
</feature>
<comment type="caution">
    <text evidence="2">The sequence shown here is derived from an EMBL/GenBank/DDBJ whole genome shotgun (WGS) entry which is preliminary data.</text>
</comment>
<accession>A0A2U1FRK7</accession>
<dbReference type="Proteomes" id="UP000245639">
    <property type="component" value="Unassembled WGS sequence"/>
</dbReference>
<dbReference type="RefSeq" id="WP_116706585.1">
    <property type="nucleotide sequence ID" value="NZ_QEKW01000001.1"/>
</dbReference>
<name>A0A2U1FRK7_9PSEU</name>
<gene>
    <name evidence="2" type="ORF">C8D89_101671</name>
</gene>
<dbReference type="GO" id="GO:0020037">
    <property type="term" value="F:heme binding"/>
    <property type="evidence" value="ECO:0007669"/>
    <property type="project" value="InterPro"/>
</dbReference>
<dbReference type="EMBL" id="QEKW01000001">
    <property type="protein sequence ID" value="PVZ14803.1"/>
    <property type="molecule type" value="Genomic_DNA"/>
</dbReference>
<reference evidence="2 3" key="1">
    <citation type="submission" date="2018-04" db="EMBL/GenBank/DDBJ databases">
        <title>Genomic Encyclopedia of Type Strains, Phase IV (KMG-IV): sequencing the most valuable type-strain genomes for metagenomic binning, comparative biology and taxonomic classification.</title>
        <authorList>
            <person name="Goeker M."/>
        </authorList>
    </citation>
    <scope>NUCLEOTIDE SEQUENCE [LARGE SCALE GENOMIC DNA]</scope>
    <source>
        <strain evidence="2 3">DSM 45771</strain>
    </source>
</reference>
<proteinExistence type="predicted"/>
<dbReference type="OrthoDB" id="3368165at2"/>